<dbReference type="CDD" id="cd11058">
    <property type="entry name" value="CYP60B-like"/>
    <property type="match status" value="1"/>
</dbReference>
<keyword evidence="4 6" id="KW-0479">Metal-binding</keyword>
<dbReference type="InterPro" id="IPR050121">
    <property type="entry name" value="Cytochrome_P450_monoxygenase"/>
</dbReference>
<dbReference type="InterPro" id="IPR017972">
    <property type="entry name" value="Cyt_P450_CS"/>
</dbReference>
<evidence type="ECO:0000313" key="9">
    <source>
        <dbReference type="EMBL" id="KAF4307473.1"/>
    </source>
</evidence>
<feature type="domain" description="DUF7580" evidence="8">
    <location>
        <begin position="372"/>
        <end position="515"/>
    </location>
</feature>
<evidence type="ECO:0000259" key="8">
    <source>
        <dbReference type="Pfam" id="PF24476"/>
    </source>
</evidence>
<dbReference type="GO" id="GO:0016705">
    <property type="term" value="F:oxidoreductase activity, acting on paired donors, with incorporation or reduction of molecular oxygen"/>
    <property type="evidence" value="ECO:0007669"/>
    <property type="project" value="InterPro"/>
</dbReference>
<proteinExistence type="inferred from homology"/>
<dbReference type="OrthoDB" id="1470350at2759"/>
<feature type="binding site" description="axial binding residue" evidence="6">
    <location>
        <position position="323"/>
    </location>
    <ligand>
        <name>heme</name>
        <dbReference type="ChEBI" id="CHEBI:30413"/>
    </ligand>
    <ligandPart>
        <name>Fe</name>
        <dbReference type="ChEBI" id="CHEBI:18248"/>
    </ligandPart>
</feature>
<reference evidence="9" key="1">
    <citation type="submission" date="2020-04" db="EMBL/GenBank/DDBJ databases">
        <title>Genome Assembly and Annotation of Botryosphaeria dothidea sdau 11-99, a Latent Pathogen of Apple Fruit Ring Rot in China.</title>
        <authorList>
            <person name="Yu C."/>
            <person name="Diao Y."/>
            <person name="Lu Q."/>
            <person name="Zhao J."/>
            <person name="Cui S."/>
            <person name="Peng C."/>
            <person name="He B."/>
            <person name="Liu H."/>
        </authorList>
    </citation>
    <scope>NUCLEOTIDE SEQUENCE [LARGE SCALE GENOMIC DNA]</scope>
    <source>
        <strain evidence="9">Sdau11-99</strain>
    </source>
</reference>
<dbReference type="Pfam" id="PF00067">
    <property type="entry name" value="p450"/>
    <property type="match status" value="2"/>
</dbReference>
<comment type="similarity">
    <text evidence="2 7">Belongs to the cytochrome P450 family.</text>
</comment>
<dbReference type="GO" id="GO:0020037">
    <property type="term" value="F:heme binding"/>
    <property type="evidence" value="ECO:0007669"/>
    <property type="project" value="InterPro"/>
</dbReference>
<dbReference type="InterPro" id="IPR036396">
    <property type="entry name" value="Cyt_P450_sf"/>
</dbReference>
<keyword evidence="3 6" id="KW-0349">Heme</keyword>
<dbReference type="PROSITE" id="PS00086">
    <property type="entry name" value="CYTOCHROME_P450"/>
    <property type="match status" value="1"/>
</dbReference>
<dbReference type="PANTHER" id="PTHR24305:SF210">
    <property type="entry name" value="CYTOCHROME P450 MONOOXYGENASE ASQL-RELATED"/>
    <property type="match status" value="1"/>
</dbReference>
<dbReference type="InterPro" id="IPR001128">
    <property type="entry name" value="Cyt_P450"/>
</dbReference>
<gene>
    <name evidence="9" type="ORF">GTA08_BOTSDO04701</name>
</gene>
<dbReference type="GO" id="GO:0004497">
    <property type="term" value="F:monooxygenase activity"/>
    <property type="evidence" value="ECO:0007669"/>
    <property type="project" value="UniProtKB-KW"/>
</dbReference>
<dbReference type="PRINTS" id="PR00385">
    <property type="entry name" value="P450"/>
</dbReference>
<evidence type="ECO:0000256" key="4">
    <source>
        <dbReference type="ARBA" id="ARBA00022723"/>
    </source>
</evidence>
<dbReference type="GO" id="GO:0005506">
    <property type="term" value="F:iron ion binding"/>
    <property type="evidence" value="ECO:0007669"/>
    <property type="project" value="InterPro"/>
</dbReference>
<dbReference type="PANTHER" id="PTHR24305">
    <property type="entry name" value="CYTOCHROME P450"/>
    <property type="match status" value="1"/>
</dbReference>
<comment type="cofactor">
    <cofactor evidence="1 6">
        <name>heme</name>
        <dbReference type="ChEBI" id="CHEBI:30413"/>
    </cofactor>
</comment>
<dbReference type="AlphaFoldDB" id="A0A8H4IYK0"/>
<name>A0A8H4IYK0_9PEZI</name>
<keyword evidence="7" id="KW-0503">Monooxygenase</keyword>
<sequence length="520" mass="59995">MERYLRTRNRPGSFEKDESFYNSFGNSAPYILNAKDDDHRRLRRLQSHAFSEKALKAEESIVKGYVDLLMKQLSGRALPHDNRAVDLVKWYNFTTFDIIGDLAYGKPFGCLRDGIWHRWLEVVFEFLAESRKYQYQFSAERVDRRLQGGSARPDFMSYILRENNEKGMTEDELKVGAQVLIIAGSETTATLLSGATYLLLSNGDALEKLKQEIRSSFKNEEEIDMQSTAGLPYLNAVLEESLRMYPPVPNTLPRTTPAPGEVVCGKFVPAGTSVGVHQLSCYMSEKNFVEPKRFAPERWLGDEHFAKDQKDVFQPFSFGPRNCLGKNLAYAEMRIILTRLLWNFDLDLQQDSKEWIERQRTFTLWEKGSLNVNLKILHSTPWLGEQWTKRDIILPKKTDEVDELYPYISRGFENTKCTPSPFNPTFSTLGILLMELCYGRPFEDTEAWRKHTPPTGHNDISQMAAAWEWWKDVDAEAGDEYAEAIKWCLTKFSGVDKDPKWKQDLFENVVTPLKKCYVGN</sequence>
<evidence type="ECO:0000256" key="1">
    <source>
        <dbReference type="ARBA" id="ARBA00001971"/>
    </source>
</evidence>
<evidence type="ECO:0000256" key="5">
    <source>
        <dbReference type="ARBA" id="ARBA00023004"/>
    </source>
</evidence>
<keyword evidence="7" id="KW-0560">Oxidoreductase</keyword>
<dbReference type="Gene3D" id="1.10.630.10">
    <property type="entry name" value="Cytochrome P450"/>
    <property type="match status" value="1"/>
</dbReference>
<organism evidence="9 10">
    <name type="scientific">Botryosphaeria dothidea</name>
    <dbReference type="NCBI Taxonomy" id="55169"/>
    <lineage>
        <taxon>Eukaryota</taxon>
        <taxon>Fungi</taxon>
        <taxon>Dikarya</taxon>
        <taxon>Ascomycota</taxon>
        <taxon>Pezizomycotina</taxon>
        <taxon>Dothideomycetes</taxon>
        <taxon>Dothideomycetes incertae sedis</taxon>
        <taxon>Botryosphaeriales</taxon>
        <taxon>Botryosphaeriaceae</taxon>
        <taxon>Botryosphaeria</taxon>
    </lineage>
</organism>
<evidence type="ECO:0000256" key="2">
    <source>
        <dbReference type="ARBA" id="ARBA00010617"/>
    </source>
</evidence>
<protein>
    <recommendedName>
        <fullName evidence="8">DUF7580 domain-containing protein</fullName>
    </recommendedName>
</protein>
<dbReference type="InterPro" id="IPR056002">
    <property type="entry name" value="DUF7580"/>
</dbReference>
<accession>A0A8H4IYK0</accession>
<dbReference type="EMBL" id="WWBZ02000022">
    <property type="protein sequence ID" value="KAF4307473.1"/>
    <property type="molecule type" value="Genomic_DNA"/>
</dbReference>
<keyword evidence="10" id="KW-1185">Reference proteome</keyword>
<evidence type="ECO:0000313" key="10">
    <source>
        <dbReference type="Proteomes" id="UP000572817"/>
    </source>
</evidence>
<keyword evidence="5 6" id="KW-0408">Iron</keyword>
<evidence type="ECO:0000256" key="3">
    <source>
        <dbReference type="ARBA" id="ARBA00022617"/>
    </source>
</evidence>
<evidence type="ECO:0000256" key="7">
    <source>
        <dbReference type="RuleBase" id="RU000461"/>
    </source>
</evidence>
<dbReference type="PRINTS" id="PR00463">
    <property type="entry name" value="EP450I"/>
</dbReference>
<dbReference type="SUPFAM" id="SSF48264">
    <property type="entry name" value="Cytochrome P450"/>
    <property type="match status" value="1"/>
</dbReference>
<dbReference type="Pfam" id="PF24476">
    <property type="entry name" value="DUF7580"/>
    <property type="match status" value="1"/>
</dbReference>
<comment type="caution">
    <text evidence="9">The sequence shown here is derived from an EMBL/GenBank/DDBJ whole genome shotgun (WGS) entry which is preliminary data.</text>
</comment>
<dbReference type="Proteomes" id="UP000572817">
    <property type="component" value="Unassembled WGS sequence"/>
</dbReference>
<evidence type="ECO:0000256" key="6">
    <source>
        <dbReference type="PIRSR" id="PIRSR602401-1"/>
    </source>
</evidence>
<dbReference type="InterPro" id="IPR002401">
    <property type="entry name" value="Cyt_P450_E_grp-I"/>
</dbReference>